<sequence length="193" mass="23260">MAVMTIELTDSELKEICKNETRRELFLEQLINEYSQSVLWLAYTYVKDVQLAEEIMQDVFMTCYRKIELFRNDSSIKTWIYRVTVNKCKDQLRKKTIKRFLSKEEKTEDYYGSSKEHPEQEILSKIEDQKLADKVMALPTKFKEVIFMHYFEEMKVKEMSEILKMNENTIKTRLNRGRSLLKEMYEKEGLDED</sequence>
<evidence type="ECO:0000313" key="7">
    <source>
        <dbReference type="EMBL" id="MYL35006.1"/>
    </source>
</evidence>
<dbReference type="CDD" id="cd06171">
    <property type="entry name" value="Sigma70_r4"/>
    <property type="match status" value="1"/>
</dbReference>
<gene>
    <name evidence="7" type="ORF">GLW05_15585</name>
</gene>
<feature type="domain" description="RNA polymerase sigma-70 region 2" evidence="5">
    <location>
        <begin position="30"/>
        <end position="95"/>
    </location>
</feature>
<dbReference type="Pfam" id="PF04542">
    <property type="entry name" value="Sigma70_r2"/>
    <property type="match status" value="1"/>
</dbReference>
<dbReference type="InterPro" id="IPR036388">
    <property type="entry name" value="WH-like_DNA-bd_sf"/>
</dbReference>
<name>A0A6I5A0T9_9BACI</name>
<keyword evidence="4" id="KW-0804">Transcription</keyword>
<keyword evidence="2" id="KW-0805">Transcription regulation</keyword>
<evidence type="ECO:0000256" key="3">
    <source>
        <dbReference type="ARBA" id="ARBA00023082"/>
    </source>
</evidence>
<dbReference type="InterPro" id="IPR039425">
    <property type="entry name" value="RNA_pol_sigma-70-like"/>
</dbReference>
<proteinExistence type="inferred from homology"/>
<feature type="domain" description="RNA polymerase sigma factor 70 region 4 type 2" evidence="6">
    <location>
        <begin position="130"/>
        <end position="180"/>
    </location>
</feature>
<evidence type="ECO:0000259" key="6">
    <source>
        <dbReference type="Pfam" id="PF08281"/>
    </source>
</evidence>
<dbReference type="InterPro" id="IPR013325">
    <property type="entry name" value="RNA_pol_sigma_r2"/>
</dbReference>
<dbReference type="Pfam" id="PF08281">
    <property type="entry name" value="Sigma70_r4_2"/>
    <property type="match status" value="1"/>
</dbReference>
<comment type="similarity">
    <text evidence="1">Belongs to the sigma-70 factor family. ECF subfamily.</text>
</comment>
<evidence type="ECO:0000313" key="8">
    <source>
        <dbReference type="Proteomes" id="UP000468638"/>
    </source>
</evidence>
<dbReference type="SUPFAM" id="SSF88659">
    <property type="entry name" value="Sigma3 and sigma4 domains of RNA polymerase sigma factors"/>
    <property type="match status" value="1"/>
</dbReference>
<dbReference type="Gene3D" id="1.10.10.10">
    <property type="entry name" value="Winged helix-like DNA-binding domain superfamily/Winged helix DNA-binding domain"/>
    <property type="match status" value="1"/>
</dbReference>
<organism evidence="7 8">
    <name type="scientific">Pontibacillus yanchengensis</name>
    <dbReference type="NCBI Taxonomy" id="462910"/>
    <lineage>
        <taxon>Bacteria</taxon>
        <taxon>Bacillati</taxon>
        <taxon>Bacillota</taxon>
        <taxon>Bacilli</taxon>
        <taxon>Bacillales</taxon>
        <taxon>Bacillaceae</taxon>
        <taxon>Pontibacillus</taxon>
    </lineage>
</organism>
<dbReference type="GO" id="GO:0003677">
    <property type="term" value="F:DNA binding"/>
    <property type="evidence" value="ECO:0007669"/>
    <property type="project" value="InterPro"/>
</dbReference>
<dbReference type="PANTHER" id="PTHR43133">
    <property type="entry name" value="RNA POLYMERASE ECF-TYPE SIGMA FACTO"/>
    <property type="match status" value="1"/>
</dbReference>
<dbReference type="Proteomes" id="UP000468638">
    <property type="component" value="Unassembled WGS sequence"/>
</dbReference>
<dbReference type="InterPro" id="IPR013249">
    <property type="entry name" value="RNA_pol_sigma70_r4_t2"/>
</dbReference>
<evidence type="ECO:0000256" key="2">
    <source>
        <dbReference type="ARBA" id="ARBA00023015"/>
    </source>
</evidence>
<dbReference type="InterPro" id="IPR014284">
    <property type="entry name" value="RNA_pol_sigma-70_dom"/>
</dbReference>
<dbReference type="InterPro" id="IPR013324">
    <property type="entry name" value="RNA_pol_sigma_r3/r4-like"/>
</dbReference>
<dbReference type="EMBL" id="WMEQ01000013">
    <property type="protein sequence ID" value="MYL35006.1"/>
    <property type="molecule type" value="Genomic_DNA"/>
</dbReference>
<accession>A0A6I5A0T9</accession>
<dbReference type="GO" id="GO:0016987">
    <property type="term" value="F:sigma factor activity"/>
    <property type="evidence" value="ECO:0007669"/>
    <property type="project" value="UniProtKB-KW"/>
</dbReference>
<dbReference type="RefSeq" id="WP_160850059.1">
    <property type="nucleotide sequence ID" value="NZ_WMEQ01000013.1"/>
</dbReference>
<evidence type="ECO:0000256" key="4">
    <source>
        <dbReference type="ARBA" id="ARBA00023163"/>
    </source>
</evidence>
<dbReference type="NCBIfam" id="TIGR02937">
    <property type="entry name" value="sigma70-ECF"/>
    <property type="match status" value="1"/>
</dbReference>
<evidence type="ECO:0000256" key="1">
    <source>
        <dbReference type="ARBA" id="ARBA00010641"/>
    </source>
</evidence>
<reference evidence="7 8" key="1">
    <citation type="submission" date="2019-11" db="EMBL/GenBank/DDBJ databases">
        <title>Genome sequences of 17 halophilic strains isolated from different environments.</title>
        <authorList>
            <person name="Furrow R.E."/>
        </authorList>
    </citation>
    <scope>NUCLEOTIDE SEQUENCE [LARGE SCALE GENOMIC DNA]</scope>
    <source>
        <strain evidence="7 8">22514_16_FS</strain>
    </source>
</reference>
<comment type="caution">
    <text evidence="7">The sequence shown here is derived from an EMBL/GenBank/DDBJ whole genome shotgun (WGS) entry which is preliminary data.</text>
</comment>
<evidence type="ECO:0000259" key="5">
    <source>
        <dbReference type="Pfam" id="PF04542"/>
    </source>
</evidence>
<dbReference type="InterPro" id="IPR007627">
    <property type="entry name" value="RNA_pol_sigma70_r2"/>
</dbReference>
<dbReference type="PANTHER" id="PTHR43133:SF60">
    <property type="entry name" value="RNA POLYMERASE SIGMA FACTOR SIGV"/>
    <property type="match status" value="1"/>
</dbReference>
<protein>
    <submittedName>
        <fullName evidence="7">Sigma-70 family RNA polymerase sigma factor</fullName>
    </submittedName>
</protein>
<dbReference type="SUPFAM" id="SSF88946">
    <property type="entry name" value="Sigma2 domain of RNA polymerase sigma factors"/>
    <property type="match status" value="1"/>
</dbReference>
<dbReference type="Gene3D" id="1.10.1740.10">
    <property type="match status" value="1"/>
</dbReference>
<keyword evidence="3" id="KW-0731">Sigma factor</keyword>
<dbReference type="AlphaFoldDB" id="A0A6I5A0T9"/>
<dbReference type="OrthoDB" id="9794508at2"/>
<dbReference type="GO" id="GO:0006352">
    <property type="term" value="P:DNA-templated transcription initiation"/>
    <property type="evidence" value="ECO:0007669"/>
    <property type="project" value="InterPro"/>
</dbReference>